<dbReference type="SUPFAM" id="SSF57535">
    <property type="entry name" value="Complement control module/SCR domain"/>
    <property type="match status" value="1"/>
</dbReference>
<dbReference type="AlphaFoldDB" id="A0A8W8NXB1"/>
<dbReference type="SUPFAM" id="SSF57414">
    <property type="entry name" value="Hairpin loop containing domain-like"/>
    <property type="match status" value="1"/>
</dbReference>
<dbReference type="PROSITE" id="PS50228">
    <property type="entry name" value="SUEL_LECTIN"/>
    <property type="match status" value="1"/>
</dbReference>
<dbReference type="InterPro" id="IPR000436">
    <property type="entry name" value="Sushi_SCR_CCP_dom"/>
</dbReference>
<comment type="caution">
    <text evidence="2">Lacks conserved residue(s) required for the propagation of feature annotation.</text>
</comment>
<dbReference type="PANTHER" id="PTHR46780">
    <property type="entry name" value="PROTEIN EVA-1"/>
    <property type="match status" value="1"/>
</dbReference>
<protein>
    <submittedName>
        <fullName evidence="5">Uncharacterized protein</fullName>
    </submittedName>
</protein>
<keyword evidence="2" id="KW-0768">Sushi</keyword>
<feature type="disulfide bond" evidence="2">
    <location>
        <begin position="97"/>
        <end position="140"/>
    </location>
</feature>
<accession>A0A8W8NXB1</accession>
<dbReference type="Gene3D" id="2.10.70.10">
    <property type="entry name" value="Complement Module, domain 1"/>
    <property type="match status" value="1"/>
</dbReference>
<dbReference type="CDD" id="cd22827">
    <property type="entry name" value="Gal_Rha_Lectin_SUL-I-like"/>
    <property type="match status" value="1"/>
</dbReference>
<keyword evidence="6" id="KW-1185">Reference proteome</keyword>
<dbReference type="Pfam" id="PF02140">
    <property type="entry name" value="SUEL_Lectin"/>
    <property type="match status" value="1"/>
</dbReference>
<dbReference type="InterPro" id="IPR043159">
    <property type="entry name" value="Lectin_gal-bd_sf"/>
</dbReference>
<dbReference type="InterPro" id="IPR003609">
    <property type="entry name" value="Pan_app"/>
</dbReference>
<dbReference type="InterPro" id="IPR035976">
    <property type="entry name" value="Sushi/SCR/CCP_sf"/>
</dbReference>
<evidence type="ECO:0000313" key="6">
    <source>
        <dbReference type="Proteomes" id="UP000005408"/>
    </source>
</evidence>
<name>A0A8W8NXB1_MAGGI</name>
<feature type="domain" description="Sushi" evidence="4">
    <location>
        <begin position="95"/>
        <end position="154"/>
    </location>
</feature>
<sequence length="248" mass="27724">MISSYINYSILDCVEECLRTTRCRSINYHQGAHFCQTNFENWTNEPDLYIKNSGWIYSDIDNWDREITGACLQSDCAINEKCIPKPFNQFTCILSDCGVPHDEGYSMENVQENDAIGISRRIHVTCTAGYNKEGSELLVCRSDGVWKTNLKCTNNLFNKTACEDEEMKLDCAAGNISIVEAIYGRTEGNVCYSTKIKTTECRSTQSEAIVKSICDAKPDCSITVSNTALGGDPCPGTHKYLNVKFTCL</sequence>
<dbReference type="Pfam" id="PF00024">
    <property type="entry name" value="PAN_1"/>
    <property type="match status" value="1"/>
</dbReference>
<feature type="domain" description="SUEL-type lectin" evidence="3">
    <location>
        <begin position="161"/>
        <end position="248"/>
    </location>
</feature>
<evidence type="ECO:0000259" key="4">
    <source>
        <dbReference type="PROSITE" id="PS50923"/>
    </source>
</evidence>
<proteinExistence type="predicted"/>
<dbReference type="InterPro" id="IPR000922">
    <property type="entry name" value="Lectin_gal-bd_dom"/>
</dbReference>
<evidence type="ECO:0000259" key="3">
    <source>
        <dbReference type="PROSITE" id="PS50228"/>
    </source>
</evidence>
<evidence type="ECO:0000313" key="5">
    <source>
        <dbReference type="EnsemblMetazoa" id="G8275.1:cds"/>
    </source>
</evidence>
<organism evidence="5 6">
    <name type="scientific">Magallana gigas</name>
    <name type="common">Pacific oyster</name>
    <name type="synonym">Crassostrea gigas</name>
    <dbReference type="NCBI Taxonomy" id="29159"/>
    <lineage>
        <taxon>Eukaryota</taxon>
        <taxon>Metazoa</taxon>
        <taxon>Spiralia</taxon>
        <taxon>Lophotrochozoa</taxon>
        <taxon>Mollusca</taxon>
        <taxon>Bivalvia</taxon>
        <taxon>Autobranchia</taxon>
        <taxon>Pteriomorphia</taxon>
        <taxon>Ostreida</taxon>
        <taxon>Ostreoidea</taxon>
        <taxon>Ostreidae</taxon>
        <taxon>Magallana</taxon>
    </lineage>
</organism>
<dbReference type="Proteomes" id="UP000005408">
    <property type="component" value="Unassembled WGS sequence"/>
</dbReference>
<dbReference type="GO" id="GO:0030246">
    <property type="term" value="F:carbohydrate binding"/>
    <property type="evidence" value="ECO:0007669"/>
    <property type="project" value="InterPro"/>
</dbReference>
<dbReference type="PROSITE" id="PS50923">
    <property type="entry name" value="SUSHI"/>
    <property type="match status" value="1"/>
</dbReference>
<dbReference type="EnsemblMetazoa" id="G8275.1">
    <property type="protein sequence ID" value="G8275.1:cds"/>
    <property type="gene ID" value="G8275"/>
</dbReference>
<reference evidence="5" key="1">
    <citation type="submission" date="2022-08" db="UniProtKB">
        <authorList>
            <consortium name="EnsemblMetazoa"/>
        </authorList>
    </citation>
    <scope>IDENTIFICATION</scope>
    <source>
        <strain evidence="5">05x7-T-G4-1.051#20</strain>
    </source>
</reference>
<evidence type="ECO:0000256" key="1">
    <source>
        <dbReference type="ARBA" id="ARBA00023157"/>
    </source>
</evidence>
<evidence type="ECO:0000256" key="2">
    <source>
        <dbReference type="PROSITE-ProRule" id="PRU00302"/>
    </source>
</evidence>
<keyword evidence="1 2" id="KW-1015">Disulfide bond</keyword>
<dbReference type="Gene3D" id="2.60.120.740">
    <property type="match status" value="1"/>
</dbReference>